<evidence type="ECO:0000256" key="1">
    <source>
        <dbReference type="ARBA" id="ARBA00006919"/>
    </source>
</evidence>
<feature type="compositionally biased region" description="Polar residues" evidence="4">
    <location>
        <begin position="69"/>
        <end position="80"/>
    </location>
</feature>
<feature type="region of interest" description="Disordered" evidence="4">
    <location>
        <begin position="69"/>
        <end position="192"/>
    </location>
</feature>
<feature type="compositionally biased region" description="Polar residues" evidence="4">
    <location>
        <begin position="510"/>
        <end position="523"/>
    </location>
</feature>
<feature type="compositionally biased region" description="Low complexity" evidence="4">
    <location>
        <begin position="649"/>
        <end position="666"/>
    </location>
</feature>
<dbReference type="GO" id="GO:0005829">
    <property type="term" value="C:cytosol"/>
    <property type="evidence" value="ECO:0007669"/>
    <property type="project" value="TreeGrafter"/>
</dbReference>
<comment type="similarity">
    <text evidence="1">Belongs to the RIN (Ras interaction/interference) family.</text>
</comment>
<feature type="region of interest" description="Disordered" evidence="4">
    <location>
        <begin position="1054"/>
        <end position="1075"/>
    </location>
</feature>
<feature type="compositionally biased region" description="Low complexity" evidence="4">
    <location>
        <begin position="104"/>
        <end position="114"/>
    </location>
</feature>
<dbReference type="InterPro" id="IPR045046">
    <property type="entry name" value="Vps9-like"/>
</dbReference>
<dbReference type="GO" id="GO:0016192">
    <property type="term" value="P:vesicle-mediated transport"/>
    <property type="evidence" value="ECO:0007669"/>
    <property type="project" value="InterPro"/>
</dbReference>
<dbReference type="Proteomes" id="UP001445076">
    <property type="component" value="Unassembled WGS sequence"/>
</dbReference>
<feature type="region of interest" description="Disordered" evidence="4">
    <location>
        <begin position="716"/>
        <end position="738"/>
    </location>
</feature>
<feature type="region of interest" description="Disordered" evidence="4">
    <location>
        <begin position="364"/>
        <end position="399"/>
    </location>
</feature>
<feature type="region of interest" description="Disordered" evidence="4">
    <location>
        <begin position="953"/>
        <end position="982"/>
    </location>
</feature>
<dbReference type="PANTHER" id="PTHR23101:SF104">
    <property type="entry name" value="PROTEIN SPRINT"/>
    <property type="match status" value="1"/>
</dbReference>
<dbReference type="InterPro" id="IPR000159">
    <property type="entry name" value="RA_dom"/>
</dbReference>
<name>A0AAW0XTK6_CHEQU</name>
<feature type="region of interest" description="Disordered" evidence="4">
    <location>
        <begin position="895"/>
        <end position="938"/>
    </location>
</feature>
<feature type="region of interest" description="Disordered" evidence="4">
    <location>
        <begin position="611"/>
        <end position="635"/>
    </location>
</feature>
<dbReference type="PANTHER" id="PTHR23101">
    <property type="entry name" value="RAB GDP/GTP EXCHANGE FACTOR"/>
    <property type="match status" value="1"/>
</dbReference>
<comment type="caution">
    <text evidence="8">The sequence shown here is derived from an EMBL/GenBank/DDBJ whole genome shotgun (WGS) entry which is preliminary data.</text>
</comment>
<feature type="compositionally biased region" description="Polar residues" evidence="4">
    <location>
        <begin position="928"/>
        <end position="938"/>
    </location>
</feature>
<feature type="compositionally biased region" description="Polar residues" evidence="4">
    <location>
        <begin position="611"/>
        <end position="634"/>
    </location>
</feature>
<dbReference type="PROSITE" id="PS50200">
    <property type="entry name" value="RA"/>
    <property type="match status" value="1"/>
</dbReference>
<keyword evidence="3" id="KW-0727">SH2 domain</keyword>
<dbReference type="EMBL" id="JARKIK010000018">
    <property type="protein sequence ID" value="KAK8746300.1"/>
    <property type="molecule type" value="Genomic_DNA"/>
</dbReference>
<dbReference type="PROSITE" id="PS50001">
    <property type="entry name" value="SH2"/>
    <property type="match status" value="1"/>
</dbReference>
<dbReference type="SMART" id="SM00167">
    <property type="entry name" value="VPS9"/>
    <property type="match status" value="1"/>
</dbReference>
<dbReference type="GO" id="GO:0031267">
    <property type="term" value="F:small GTPase binding"/>
    <property type="evidence" value="ECO:0007669"/>
    <property type="project" value="TreeGrafter"/>
</dbReference>
<evidence type="ECO:0000256" key="3">
    <source>
        <dbReference type="PROSITE-ProRule" id="PRU00191"/>
    </source>
</evidence>
<dbReference type="SMART" id="SM00314">
    <property type="entry name" value="RA"/>
    <property type="match status" value="1"/>
</dbReference>
<feature type="region of interest" description="Disordered" evidence="4">
    <location>
        <begin position="649"/>
        <end position="668"/>
    </location>
</feature>
<dbReference type="Pfam" id="PF00017">
    <property type="entry name" value="SH2"/>
    <property type="match status" value="1"/>
</dbReference>
<feature type="compositionally biased region" description="Polar residues" evidence="4">
    <location>
        <begin position="91"/>
        <end position="103"/>
    </location>
</feature>
<dbReference type="Gene3D" id="3.30.505.10">
    <property type="entry name" value="SH2 domain"/>
    <property type="match status" value="1"/>
</dbReference>
<evidence type="ECO:0000259" key="6">
    <source>
        <dbReference type="PROSITE" id="PS50200"/>
    </source>
</evidence>
<feature type="region of interest" description="Disordered" evidence="4">
    <location>
        <begin position="770"/>
        <end position="799"/>
    </location>
</feature>
<accession>A0AAW0XTK6</accession>
<feature type="compositionally biased region" description="Gly residues" evidence="4">
    <location>
        <begin position="149"/>
        <end position="159"/>
    </location>
</feature>
<feature type="compositionally biased region" description="Low complexity" evidence="4">
    <location>
        <begin position="164"/>
        <end position="191"/>
    </location>
</feature>
<evidence type="ECO:0000256" key="2">
    <source>
        <dbReference type="ARBA" id="ARBA00022468"/>
    </source>
</evidence>
<organism evidence="8 9">
    <name type="scientific">Cherax quadricarinatus</name>
    <name type="common">Australian red claw crayfish</name>
    <dbReference type="NCBI Taxonomy" id="27406"/>
    <lineage>
        <taxon>Eukaryota</taxon>
        <taxon>Metazoa</taxon>
        <taxon>Ecdysozoa</taxon>
        <taxon>Arthropoda</taxon>
        <taxon>Crustacea</taxon>
        <taxon>Multicrustacea</taxon>
        <taxon>Malacostraca</taxon>
        <taxon>Eumalacostraca</taxon>
        <taxon>Eucarida</taxon>
        <taxon>Decapoda</taxon>
        <taxon>Pleocyemata</taxon>
        <taxon>Astacidea</taxon>
        <taxon>Parastacoidea</taxon>
        <taxon>Parastacidae</taxon>
        <taxon>Cherax</taxon>
    </lineage>
</organism>
<dbReference type="InterPro" id="IPR003123">
    <property type="entry name" value="VPS9"/>
</dbReference>
<feature type="compositionally biased region" description="Polar residues" evidence="4">
    <location>
        <begin position="1063"/>
        <end position="1073"/>
    </location>
</feature>
<feature type="compositionally biased region" description="Polar residues" evidence="4">
    <location>
        <begin position="784"/>
        <end position="799"/>
    </location>
</feature>
<dbReference type="PROSITE" id="PS51205">
    <property type="entry name" value="VPS9"/>
    <property type="match status" value="1"/>
</dbReference>
<proteinExistence type="inferred from homology"/>
<feature type="non-terminal residue" evidence="8">
    <location>
        <position position="1"/>
    </location>
</feature>
<dbReference type="Pfam" id="PF02204">
    <property type="entry name" value="VPS9"/>
    <property type="match status" value="1"/>
</dbReference>
<feature type="domain" description="VPS9" evidence="7">
    <location>
        <begin position="1293"/>
        <end position="1439"/>
    </location>
</feature>
<feature type="compositionally biased region" description="Low complexity" evidence="4">
    <location>
        <begin position="720"/>
        <end position="735"/>
    </location>
</feature>
<protein>
    <recommendedName>
        <fullName evidence="10">Protein sprint</fullName>
    </recommendedName>
</protein>
<dbReference type="Gene3D" id="1.20.1050.80">
    <property type="entry name" value="VPS9 domain"/>
    <property type="match status" value="1"/>
</dbReference>
<dbReference type="GO" id="GO:0005096">
    <property type="term" value="F:GTPase activator activity"/>
    <property type="evidence" value="ECO:0007669"/>
    <property type="project" value="UniProtKB-KW"/>
</dbReference>
<evidence type="ECO:0000256" key="4">
    <source>
        <dbReference type="SAM" id="MobiDB-lite"/>
    </source>
</evidence>
<dbReference type="GO" id="GO:0005085">
    <property type="term" value="F:guanyl-nucleotide exchange factor activity"/>
    <property type="evidence" value="ECO:0007669"/>
    <property type="project" value="InterPro"/>
</dbReference>
<feature type="compositionally biased region" description="Low complexity" evidence="4">
    <location>
        <begin position="364"/>
        <end position="381"/>
    </location>
</feature>
<reference evidence="8 9" key="1">
    <citation type="journal article" date="2024" name="BMC Genomics">
        <title>Genome assembly of redclaw crayfish (Cherax quadricarinatus) provides insights into its immune adaptation and hypoxia tolerance.</title>
        <authorList>
            <person name="Liu Z."/>
            <person name="Zheng J."/>
            <person name="Li H."/>
            <person name="Fang K."/>
            <person name="Wang S."/>
            <person name="He J."/>
            <person name="Zhou D."/>
            <person name="Weng S."/>
            <person name="Chi M."/>
            <person name="Gu Z."/>
            <person name="He J."/>
            <person name="Li F."/>
            <person name="Wang M."/>
        </authorList>
    </citation>
    <scope>NUCLEOTIDE SEQUENCE [LARGE SCALE GENOMIC DNA]</scope>
    <source>
        <strain evidence="8">ZL_2023a</strain>
    </source>
</reference>
<dbReference type="SUPFAM" id="SSF109993">
    <property type="entry name" value="VPS9 domain"/>
    <property type="match status" value="1"/>
</dbReference>
<feature type="region of interest" description="Disordered" evidence="4">
    <location>
        <begin position="430"/>
        <end position="458"/>
    </location>
</feature>
<dbReference type="GO" id="GO:0007165">
    <property type="term" value="P:signal transduction"/>
    <property type="evidence" value="ECO:0007669"/>
    <property type="project" value="InterPro"/>
</dbReference>
<dbReference type="InterPro" id="IPR029071">
    <property type="entry name" value="Ubiquitin-like_domsf"/>
</dbReference>
<dbReference type="InterPro" id="IPR036860">
    <property type="entry name" value="SH2_dom_sf"/>
</dbReference>
<dbReference type="InterPro" id="IPR000980">
    <property type="entry name" value="SH2"/>
</dbReference>
<evidence type="ECO:0000313" key="9">
    <source>
        <dbReference type="Proteomes" id="UP001445076"/>
    </source>
</evidence>
<dbReference type="SUPFAM" id="SSF54236">
    <property type="entry name" value="Ubiquitin-like"/>
    <property type="match status" value="1"/>
</dbReference>
<feature type="compositionally biased region" description="Polar residues" evidence="4">
    <location>
        <begin position="480"/>
        <end position="489"/>
    </location>
</feature>
<dbReference type="CDD" id="cd01776">
    <property type="entry name" value="RA_Rin"/>
    <property type="match status" value="1"/>
</dbReference>
<dbReference type="SUPFAM" id="SSF55550">
    <property type="entry name" value="SH2 domain"/>
    <property type="match status" value="1"/>
</dbReference>
<evidence type="ECO:0008006" key="10">
    <source>
        <dbReference type="Google" id="ProtNLM"/>
    </source>
</evidence>
<gene>
    <name evidence="8" type="ORF">OTU49_017354</name>
</gene>
<feature type="domain" description="Ras-associating" evidence="6">
    <location>
        <begin position="1457"/>
        <end position="1547"/>
    </location>
</feature>
<feature type="compositionally biased region" description="Basic and acidic residues" evidence="4">
    <location>
        <begin position="770"/>
        <end position="783"/>
    </location>
</feature>
<evidence type="ECO:0000259" key="5">
    <source>
        <dbReference type="PROSITE" id="PS50001"/>
    </source>
</evidence>
<sequence>RDGVADEHMASVGESVIVITVSGESPTSGHHRQGGAALHYHHHVTHTLPTTSSDTHFPTTHTLSPIYTLAPTFSSPHTQPTPAPRSVGVPRSSTTEHQQPSEQRSTSGGVRRAGVGVGGLSSSQHRHEGTVHSLTNPGTVHTDPSMPGSGLGLGGGGGPTHLDSTNFNTSSTTCSSTSNTNTSSTSASSHTGGVCLPLSDLMDYSGDGSDGDNYQTGSGDGSECEPCQILLEERLVKTNPIWFQPDLQRSGAVHLLQGKDEGNFIVRQSSKPNTRALSVRLPPDKGPDIQHYLIEIHNDGTSYSLEASENRFDKLPALIAYYSQCCDELPVQLKLPRSLQEAKSRHELASLALLGQEFWGTAMASPTASTPTNDCPRSAAPTPSPRPHDLSFSSFGKGGVSRGISSTSLLSPQTPGGLCVSGGSLGSSLGGSIGGSTSSLAPIRPAPPIPPSGDRSSLNLNLAPLEEFLKEQPAFLSFRSQPATPVTQLKPSTPGTKPTPPPRSSPPGTQWSNQISPSGSQRPLNKPAPPARVSPPIMSDVGTPTTENGEIIPRPVQAPPPPRRWARSCITTSPSNITVKTTLTLNVNQVKALPVHLDDVQVHVANIEISPTGSNSSQSNMAVNTPNGNQNGTLNGYRDGLHLQIQQQITSPQSTPCTPCAPSTPIEEAPGMSRVRLRSGRRDRRRLSNHYHEANIVDNNATYCRSSLTDKISDYEDVWPSSPHESPTPSSSSQPKMLTFKPRNEISKSMGDLSEIAKNTKPVHFIYDSDKKNDGSLCNDEKLNGNSSDSVNSYRKNSSPFYMEPADALKEEQPQARINKASNKLSRKTTNRYSDSNIQWKTRKSHNSLGKIDSNEDLPLSSSVENLVNEKDNLFMNLEDEKNKNLESEKNKVNAGHLVNGQSRSDARRHSRIGGRGKPIAPPRINNEALTSNGEQMSDTTCHVASSWEYQYGVGSDNEDAPSGEGRFPVGDTGGESDSVIIPGDRTVQDLISEKLPDLTLDAHSLAPSYVTRISEYDNVGGQGSVREDQHLQYQRQQQQQHKTQRNIPLEERLHPPLPTHYFPSTVSDSGTEFSEPWDSRKWESIMHFEDDSSVDQYPRSSLETPALRPYTLEDSDTGGAGVTDTDSFVHVIGDASDNETVSLSGTPPLSLVNAHNLDTQQRTRIMSPQLLALRQRQDAENGVAIKVYAMDLGGDTSTTFSQAVTNFITCTLESPERDPAVVTRNVRQFMSGMKNYLVTSGEKEFEAIVKRQRSNLKATEFLNLDAILEDVLVRLVVRPLWNHINKLFVESYSANGSIQLLAANMKYAKSQPKNRLGIRSELSPPSGHNLEVIRSLLTRMQKLFAPREKLELLLDTISHIYRAMYENGDTSGSGDADDLVPMIMWVLSQSGMVSAEVEADYMWGLLLPSASSGEASYYLEAFHSAIHALKNLSPSPESSPGNSLDSVRQDVSMVSDQGIMKIVIPDEKNGSIVTRTLPIRPATTTREVCKMMAHKMRVTNPQDYGLYKLVDGLETLLSDNECPHKVKSDLTTHGFHCTFAFKRIDAKIAWPILS</sequence>
<dbReference type="InterPro" id="IPR037191">
    <property type="entry name" value="VPS9_dom_sf"/>
</dbReference>
<keyword evidence="2" id="KW-0343">GTPase activation</keyword>
<evidence type="ECO:0000259" key="7">
    <source>
        <dbReference type="PROSITE" id="PS51205"/>
    </source>
</evidence>
<dbReference type="Pfam" id="PF23268">
    <property type="entry name" value="RIN1"/>
    <property type="match status" value="1"/>
</dbReference>
<feature type="domain" description="SH2" evidence="5">
    <location>
        <begin position="242"/>
        <end position="337"/>
    </location>
</feature>
<keyword evidence="9" id="KW-1185">Reference proteome</keyword>
<dbReference type="SMART" id="SM00252">
    <property type="entry name" value="SH2"/>
    <property type="match status" value="1"/>
</dbReference>
<dbReference type="CDD" id="cd00173">
    <property type="entry name" value="SH2"/>
    <property type="match status" value="1"/>
</dbReference>
<evidence type="ECO:0000313" key="8">
    <source>
        <dbReference type="EMBL" id="KAK8746300.1"/>
    </source>
</evidence>
<feature type="region of interest" description="Disordered" evidence="4">
    <location>
        <begin position="480"/>
        <end position="568"/>
    </location>
</feature>
<dbReference type="Pfam" id="PF00788">
    <property type="entry name" value="RA"/>
    <property type="match status" value="1"/>
</dbReference>
<dbReference type="Gene3D" id="3.10.20.90">
    <property type="entry name" value="Phosphatidylinositol 3-kinase Catalytic Subunit, Chain A, domain 1"/>
    <property type="match status" value="1"/>
</dbReference>
<dbReference type="GO" id="GO:0030139">
    <property type="term" value="C:endocytic vesicle"/>
    <property type="evidence" value="ECO:0007669"/>
    <property type="project" value="TreeGrafter"/>
</dbReference>